<feature type="transmembrane region" description="Helical" evidence="2">
    <location>
        <begin position="34"/>
        <end position="55"/>
    </location>
</feature>
<dbReference type="EMBL" id="JACAZH010000060">
    <property type="protein sequence ID" value="KAF7331221.1"/>
    <property type="molecule type" value="Genomic_DNA"/>
</dbReference>
<feature type="transmembrane region" description="Helical" evidence="2">
    <location>
        <begin position="67"/>
        <end position="87"/>
    </location>
</feature>
<feature type="transmembrane region" description="Helical" evidence="2">
    <location>
        <begin position="273"/>
        <end position="298"/>
    </location>
</feature>
<evidence type="ECO:0000256" key="2">
    <source>
        <dbReference type="SAM" id="Phobius"/>
    </source>
</evidence>
<gene>
    <name evidence="3" type="ORF">MSAN_02440900</name>
</gene>
<feature type="compositionally biased region" description="Basic and acidic residues" evidence="1">
    <location>
        <begin position="314"/>
        <end position="327"/>
    </location>
</feature>
<organism evidence="3 4">
    <name type="scientific">Mycena sanguinolenta</name>
    <dbReference type="NCBI Taxonomy" id="230812"/>
    <lineage>
        <taxon>Eukaryota</taxon>
        <taxon>Fungi</taxon>
        <taxon>Dikarya</taxon>
        <taxon>Basidiomycota</taxon>
        <taxon>Agaricomycotina</taxon>
        <taxon>Agaricomycetes</taxon>
        <taxon>Agaricomycetidae</taxon>
        <taxon>Agaricales</taxon>
        <taxon>Marasmiineae</taxon>
        <taxon>Mycenaceae</taxon>
        <taxon>Mycena</taxon>
    </lineage>
</organism>
<accession>A0A8H6WYZ8</accession>
<feature type="transmembrane region" description="Helical" evidence="2">
    <location>
        <begin position="190"/>
        <end position="217"/>
    </location>
</feature>
<dbReference type="AlphaFoldDB" id="A0A8H6WYZ8"/>
<sequence>MGLSFFNSPDDTPHLSQFILHPVEGTPAQQDASIAGFMFLQIFGGHFGMPLLLLTSVLSKKVQRHPMLINFWVTWIIYTTAFTLVLYAGKEVGPEPPIELCVIQAAFIYGSVVMAPMAGLALVLHLWFSLQSAKGVLGRAAGGWRFMLLLGSPYILFLVFSVAMVVVGVMDEGTVFRSRYLFYCTINLAVVKIVPATGGVIMLVVILFEVLTGMELYRRHKAFKVLARVQHDGPPLHLFVRVGIFTLYSVLAFAGCVAFWAETGADFPYFIEASLPTAAFVVFGTQEDFFACMGNLYFSKIRLSSVSTATQVEREFQSNTRGTHDKPLALPGHDGQSAPGSSREESELC</sequence>
<keyword evidence="4" id="KW-1185">Reference proteome</keyword>
<keyword evidence="2" id="KW-1133">Transmembrane helix</keyword>
<evidence type="ECO:0000256" key="1">
    <source>
        <dbReference type="SAM" id="MobiDB-lite"/>
    </source>
</evidence>
<reference evidence="3" key="1">
    <citation type="submission" date="2020-05" db="EMBL/GenBank/DDBJ databases">
        <title>Mycena genomes resolve the evolution of fungal bioluminescence.</title>
        <authorList>
            <person name="Tsai I.J."/>
        </authorList>
    </citation>
    <scope>NUCLEOTIDE SEQUENCE</scope>
    <source>
        <strain evidence="3">160909Yilan</strain>
    </source>
</reference>
<keyword evidence="2" id="KW-0472">Membrane</keyword>
<comment type="caution">
    <text evidence="3">The sequence shown here is derived from an EMBL/GenBank/DDBJ whole genome shotgun (WGS) entry which is preliminary data.</text>
</comment>
<feature type="transmembrane region" description="Helical" evidence="2">
    <location>
        <begin position="107"/>
        <end position="128"/>
    </location>
</feature>
<feature type="region of interest" description="Disordered" evidence="1">
    <location>
        <begin position="314"/>
        <end position="349"/>
    </location>
</feature>
<dbReference type="Proteomes" id="UP000623467">
    <property type="component" value="Unassembled WGS sequence"/>
</dbReference>
<feature type="transmembrane region" description="Helical" evidence="2">
    <location>
        <begin position="148"/>
        <end position="170"/>
    </location>
</feature>
<keyword evidence="2" id="KW-0812">Transmembrane</keyword>
<dbReference type="OrthoDB" id="3046318at2759"/>
<proteinExistence type="predicted"/>
<evidence type="ECO:0000313" key="3">
    <source>
        <dbReference type="EMBL" id="KAF7331221.1"/>
    </source>
</evidence>
<evidence type="ECO:0000313" key="4">
    <source>
        <dbReference type="Proteomes" id="UP000623467"/>
    </source>
</evidence>
<feature type="transmembrane region" description="Helical" evidence="2">
    <location>
        <begin position="238"/>
        <end position="261"/>
    </location>
</feature>
<protein>
    <submittedName>
        <fullName evidence="3">Uncharacterized protein</fullName>
    </submittedName>
</protein>
<name>A0A8H6WYZ8_9AGAR</name>